<dbReference type="Pfam" id="PF00989">
    <property type="entry name" value="PAS"/>
    <property type="match status" value="1"/>
</dbReference>
<keyword evidence="8" id="KW-1185">Reference proteome</keyword>
<feature type="transmembrane region" description="Helical" evidence="2">
    <location>
        <begin position="15"/>
        <end position="36"/>
    </location>
</feature>
<dbReference type="InterPro" id="IPR043128">
    <property type="entry name" value="Rev_trsase/Diguanyl_cyclase"/>
</dbReference>
<proteinExistence type="predicted"/>
<dbReference type="Pfam" id="PF00563">
    <property type="entry name" value="EAL"/>
    <property type="match status" value="1"/>
</dbReference>
<dbReference type="GO" id="GO:0006355">
    <property type="term" value="P:regulation of DNA-templated transcription"/>
    <property type="evidence" value="ECO:0007669"/>
    <property type="project" value="InterPro"/>
</dbReference>
<keyword evidence="2" id="KW-0812">Transmembrane</keyword>
<dbReference type="RefSeq" id="WP_164654694.1">
    <property type="nucleotide sequence ID" value="NZ_JAAIJR010000060.1"/>
</dbReference>
<evidence type="ECO:0000313" key="8">
    <source>
        <dbReference type="Proteomes" id="UP000471640"/>
    </source>
</evidence>
<dbReference type="SUPFAM" id="SSF55785">
    <property type="entry name" value="PYP-like sensor domain (PAS domain)"/>
    <property type="match status" value="1"/>
</dbReference>
<sequence>MQPHWHQSIIFRTGLVLTLVSLATGALSVGITLGYNQMRAQEDSTRRLWQLLDTVEDTASVACFTGDEVLASELASGLLKSSEVLGVVIQSGDRELAGQHRDAEAGETGADSEPLARDVFSPFDSKERVGRILLTPNLAVIRDAMRRETWMAMLQTGLQLLLIVLAMTAAMLLQIVRPIKSISDSLHQMDPAQGERLPLPAGRQESEIGVLVADVNLMADRLVKTLDEERALRIQREIDERRYHAIVQNAETGIFIIDNLGTITSWNPAFARLMRVPPQAEQTSTPLSLLNLGWKEPARLGELLLRCMNDHASTSADLELGPPEGPSRWLCMVLTPIADQSIQGVVHDVTQHKEAERSARRLAVTDSLTGLANQLGLEQRLHEMVQACELKQSKGFALALVSLGDFKRFLEGFGPTAGEEILQEATARLSTCVKGSDIIARPGADQFALVLGELDRDLDAEHVAERVLRELQRHYFVSGSPVRLRINIGIAFYPHDVESDLQGLMRHANLALSHAQGSAGNGIRFFDPTFAKLAEERRSLELDLRRAVREEQFALFLQPIVDLERNCLAGAEALIRWQHPDRGLVPPDAFIPLAEETGLISDIGLWVLETACRTLADWKRQGLPYRLSVNVSGSQIPEGLPPPVLLDQVSRLGISPSQLALEITEGVLLSDVGSAQTWLQTLREAGFPIYLDDFGTGYSSLSYLKRFSVDTLKVDKSFIRDIATDPGDQALVTAVVAMARSFGMDVVAEGVEQAEHIGLLRGIGCRYAQGYYFSRPVPIESFLDVSEQIPELLRATRDT</sequence>
<dbReference type="Gene3D" id="3.30.70.270">
    <property type="match status" value="1"/>
</dbReference>
<evidence type="ECO:0000256" key="1">
    <source>
        <dbReference type="SAM" id="MobiDB-lite"/>
    </source>
</evidence>
<keyword evidence="2" id="KW-0472">Membrane</keyword>
<dbReference type="InterPro" id="IPR000014">
    <property type="entry name" value="PAS"/>
</dbReference>
<feature type="domain" description="PAS" evidence="3">
    <location>
        <begin position="239"/>
        <end position="274"/>
    </location>
</feature>
<reference evidence="8" key="1">
    <citation type="journal article" date="2020" name="Microbiol. Resour. Announc.">
        <title>Draft Genome Sequences of Thiorhodococcus mannitoliphagus and Thiorhodococcus minor, Purple Sulfur Photosynthetic Bacteria in the Gammaproteobacterial Family Chromatiaceae.</title>
        <authorList>
            <person name="Aviles F.A."/>
            <person name="Meyer T.E."/>
            <person name="Kyndt J.A."/>
        </authorList>
    </citation>
    <scope>NUCLEOTIDE SEQUENCE [LARGE SCALE GENOMIC DNA]</scope>
    <source>
        <strain evidence="8">DSM 18266</strain>
    </source>
</reference>
<dbReference type="InterPro" id="IPR052155">
    <property type="entry name" value="Biofilm_reg_signaling"/>
</dbReference>
<dbReference type="InterPro" id="IPR013767">
    <property type="entry name" value="PAS_fold"/>
</dbReference>
<dbReference type="Pfam" id="PF00990">
    <property type="entry name" value="GGDEF"/>
    <property type="match status" value="1"/>
</dbReference>
<dbReference type="NCBIfam" id="TIGR00254">
    <property type="entry name" value="GGDEF"/>
    <property type="match status" value="1"/>
</dbReference>
<gene>
    <name evidence="7" type="ORF">G3480_14955</name>
</gene>
<dbReference type="InterPro" id="IPR001633">
    <property type="entry name" value="EAL_dom"/>
</dbReference>
<dbReference type="AlphaFoldDB" id="A0A6P1E0S5"/>
<dbReference type="InterPro" id="IPR035965">
    <property type="entry name" value="PAS-like_dom_sf"/>
</dbReference>
<dbReference type="PROSITE" id="PS50885">
    <property type="entry name" value="HAMP"/>
    <property type="match status" value="1"/>
</dbReference>
<dbReference type="CDD" id="cd01948">
    <property type="entry name" value="EAL"/>
    <property type="match status" value="1"/>
</dbReference>
<dbReference type="CDD" id="cd00130">
    <property type="entry name" value="PAS"/>
    <property type="match status" value="1"/>
</dbReference>
<reference evidence="7 8" key="2">
    <citation type="submission" date="2020-02" db="EMBL/GenBank/DDBJ databases">
        <title>Genome sequences of Thiorhodococcus mannitoliphagus and Thiorhodococcus minor, purple sulfur photosynthetic bacteria in the gammaproteobacterial family, Chromatiaceae.</title>
        <authorList>
            <person name="Aviles F.A."/>
            <person name="Meyer T.E."/>
            <person name="Kyndt J.A."/>
        </authorList>
    </citation>
    <scope>NUCLEOTIDE SEQUENCE [LARGE SCALE GENOMIC DNA]</scope>
    <source>
        <strain evidence="7 8">DSM 18266</strain>
    </source>
</reference>
<keyword evidence="2" id="KW-1133">Transmembrane helix</keyword>
<dbReference type="SUPFAM" id="SSF141868">
    <property type="entry name" value="EAL domain-like"/>
    <property type="match status" value="1"/>
</dbReference>
<dbReference type="CDD" id="cd06225">
    <property type="entry name" value="HAMP"/>
    <property type="match status" value="1"/>
</dbReference>
<dbReference type="SMART" id="SM00052">
    <property type="entry name" value="EAL"/>
    <property type="match status" value="1"/>
</dbReference>
<protein>
    <submittedName>
        <fullName evidence="7">EAL domain-containing protein</fullName>
    </submittedName>
</protein>
<dbReference type="InterPro" id="IPR003660">
    <property type="entry name" value="HAMP_dom"/>
</dbReference>
<dbReference type="SMART" id="SM00091">
    <property type="entry name" value="PAS"/>
    <property type="match status" value="1"/>
</dbReference>
<dbReference type="PANTHER" id="PTHR44757:SF2">
    <property type="entry name" value="BIOFILM ARCHITECTURE MAINTENANCE PROTEIN MBAA"/>
    <property type="match status" value="1"/>
</dbReference>
<evidence type="ECO:0000259" key="5">
    <source>
        <dbReference type="PROSITE" id="PS50885"/>
    </source>
</evidence>
<dbReference type="SMART" id="SM00267">
    <property type="entry name" value="GGDEF"/>
    <property type="match status" value="1"/>
</dbReference>
<organism evidence="7 8">
    <name type="scientific">Thiorhodococcus mannitoliphagus</name>
    <dbReference type="NCBI Taxonomy" id="329406"/>
    <lineage>
        <taxon>Bacteria</taxon>
        <taxon>Pseudomonadati</taxon>
        <taxon>Pseudomonadota</taxon>
        <taxon>Gammaproteobacteria</taxon>
        <taxon>Chromatiales</taxon>
        <taxon>Chromatiaceae</taxon>
        <taxon>Thiorhodococcus</taxon>
    </lineage>
</organism>
<evidence type="ECO:0000259" key="6">
    <source>
        <dbReference type="PROSITE" id="PS50887"/>
    </source>
</evidence>
<dbReference type="Gene3D" id="3.20.20.450">
    <property type="entry name" value="EAL domain"/>
    <property type="match status" value="1"/>
</dbReference>
<feature type="domain" description="GGDEF" evidence="6">
    <location>
        <begin position="394"/>
        <end position="528"/>
    </location>
</feature>
<dbReference type="SMART" id="SM00304">
    <property type="entry name" value="HAMP"/>
    <property type="match status" value="1"/>
</dbReference>
<dbReference type="InterPro" id="IPR035919">
    <property type="entry name" value="EAL_sf"/>
</dbReference>
<dbReference type="PROSITE" id="PS50887">
    <property type="entry name" value="GGDEF"/>
    <property type="match status" value="1"/>
</dbReference>
<dbReference type="Gene3D" id="6.10.340.10">
    <property type="match status" value="1"/>
</dbReference>
<evidence type="ECO:0000259" key="3">
    <source>
        <dbReference type="PROSITE" id="PS50112"/>
    </source>
</evidence>
<dbReference type="PANTHER" id="PTHR44757">
    <property type="entry name" value="DIGUANYLATE CYCLASE DGCP"/>
    <property type="match status" value="1"/>
</dbReference>
<dbReference type="InterPro" id="IPR000160">
    <property type="entry name" value="GGDEF_dom"/>
</dbReference>
<dbReference type="GO" id="GO:0016020">
    <property type="term" value="C:membrane"/>
    <property type="evidence" value="ECO:0007669"/>
    <property type="project" value="InterPro"/>
</dbReference>
<feature type="domain" description="EAL" evidence="4">
    <location>
        <begin position="537"/>
        <end position="790"/>
    </location>
</feature>
<evidence type="ECO:0000256" key="2">
    <source>
        <dbReference type="SAM" id="Phobius"/>
    </source>
</evidence>
<dbReference type="Proteomes" id="UP000471640">
    <property type="component" value="Unassembled WGS sequence"/>
</dbReference>
<dbReference type="CDD" id="cd01949">
    <property type="entry name" value="GGDEF"/>
    <property type="match status" value="1"/>
</dbReference>
<dbReference type="PROSITE" id="PS50883">
    <property type="entry name" value="EAL"/>
    <property type="match status" value="1"/>
</dbReference>
<dbReference type="GO" id="GO:0007165">
    <property type="term" value="P:signal transduction"/>
    <property type="evidence" value="ECO:0007669"/>
    <property type="project" value="InterPro"/>
</dbReference>
<accession>A0A6P1E0S5</accession>
<dbReference type="SUPFAM" id="SSF55073">
    <property type="entry name" value="Nucleotide cyclase"/>
    <property type="match status" value="1"/>
</dbReference>
<dbReference type="EMBL" id="JAAIJR010000060">
    <property type="protein sequence ID" value="NEX21594.1"/>
    <property type="molecule type" value="Genomic_DNA"/>
</dbReference>
<evidence type="ECO:0000313" key="7">
    <source>
        <dbReference type="EMBL" id="NEX21594.1"/>
    </source>
</evidence>
<feature type="region of interest" description="Disordered" evidence="1">
    <location>
        <begin position="97"/>
        <end position="117"/>
    </location>
</feature>
<feature type="domain" description="HAMP" evidence="5">
    <location>
        <begin position="173"/>
        <end position="227"/>
    </location>
</feature>
<name>A0A6P1E0S5_9GAMM</name>
<dbReference type="InterPro" id="IPR029787">
    <property type="entry name" value="Nucleotide_cyclase"/>
</dbReference>
<feature type="transmembrane region" description="Helical" evidence="2">
    <location>
        <begin position="152"/>
        <end position="176"/>
    </location>
</feature>
<dbReference type="PROSITE" id="PS50112">
    <property type="entry name" value="PAS"/>
    <property type="match status" value="1"/>
</dbReference>
<evidence type="ECO:0000259" key="4">
    <source>
        <dbReference type="PROSITE" id="PS50883"/>
    </source>
</evidence>
<dbReference type="Gene3D" id="3.30.450.20">
    <property type="entry name" value="PAS domain"/>
    <property type="match status" value="1"/>
</dbReference>
<comment type="caution">
    <text evidence="7">The sequence shown here is derived from an EMBL/GenBank/DDBJ whole genome shotgun (WGS) entry which is preliminary data.</text>
</comment>